<dbReference type="eggNOG" id="COG3909">
    <property type="taxonomic scope" value="Bacteria"/>
</dbReference>
<dbReference type="InterPro" id="IPR002321">
    <property type="entry name" value="Cyt_c_II"/>
</dbReference>
<dbReference type="SUPFAM" id="SSF47175">
    <property type="entry name" value="Cytochromes"/>
    <property type="match status" value="1"/>
</dbReference>
<dbReference type="InterPro" id="IPR010980">
    <property type="entry name" value="Cyt_c/b562"/>
</dbReference>
<evidence type="ECO:0000256" key="1">
    <source>
        <dbReference type="SAM" id="Phobius"/>
    </source>
</evidence>
<evidence type="ECO:0000313" key="2">
    <source>
        <dbReference type="EMBL" id="ADV27592.1"/>
    </source>
</evidence>
<evidence type="ECO:0008006" key="4">
    <source>
        <dbReference type="Google" id="ProtNLM"/>
    </source>
</evidence>
<dbReference type="AlphaFoldDB" id="E6WTU3"/>
<proteinExistence type="predicted"/>
<dbReference type="PROSITE" id="PS51009">
    <property type="entry name" value="CYTCII"/>
    <property type="match status" value="1"/>
</dbReference>
<dbReference type="Gene3D" id="1.20.120.10">
    <property type="entry name" value="Cytochrome c/b562"/>
    <property type="match status" value="1"/>
</dbReference>
<organism evidence="2 3">
    <name type="scientific">Pseudoxanthomonas suwonensis (strain 11-1)</name>
    <dbReference type="NCBI Taxonomy" id="743721"/>
    <lineage>
        <taxon>Bacteria</taxon>
        <taxon>Pseudomonadati</taxon>
        <taxon>Pseudomonadota</taxon>
        <taxon>Gammaproteobacteria</taxon>
        <taxon>Lysobacterales</taxon>
        <taxon>Lysobacteraceae</taxon>
        <taxon>Pseudoxanthomonas</taxon>
    </lineage>
</organism>
<dbReference type="EMBL" id="CP002446">
    <property type="protein sequence ID" value="ADV27592.1"/>
    <property type="molecule type" value="Genomic_DNA"/>
</dbReference>
<dbReference type="STRING" id="743721.Psesu_1750"/>
<dbReference type="Proteomes" id="UP000008632">
    <property type="component" value="Chromosome"/>
</dbReference>
<keyword evidence="1" id="KW-1133">Transmembrane helix</keyword>
<keyword evidence="1" id="KW-0472">Membrane</keyword>
<reference evidence="2 3" key="1">
    <citation type="submission" date="2011-01" db="EMBL/GenBank/DDBJ databases">
        <title>Complete sequence of Pseudoxanthomonas suwonensis 11-1.</title>
        <authorList>
            <consortium name="US DOE Joint Genome Institute"/>
            <person name="Lucas S."/>
            <person name="Copeland A."/>
            <person name="Lapidus A."/>
            <person name="Cheng J.-F."/>
            <person name="Goodwin L."/>
            <person name="Pitluck S."/>
            <person name="Teshima H."/>
            <person name="Detter J.C."/>
            <person name="Han C."/>
            <person name="Tapia R."/>
            <person name="Land M."/>
            <person name="Hauser L."/>
            <person name="Kyrpides N."/>
            <person name="Ivanova N."/>
            <person name="Ovchinnikova G."/>
            <person name="Siebers A.K."/>
            <person name="Allgaier M."/>
            <person name="Thelen M.P."/>
            <person name="Hugenholtz P."/>
            <person name="Gladden J."/>
            <person name="Woyke T."/>
        </authorList>
    </citation>
    <scope>NUCLEOTIDE SEQUENCE [LARGE SCALE GENOMIC DNA]</scope>
    <source>
        <strain evidence="3">11-1</strain>
    </source>
</reference>
<gene>
    <name evidence="2" type="ordered locus">Psesu_1750</name>
</gene>
<accession>E6WTU3</accession>
<sequence>MASQPTRSPSTAKRYLVVFIIGLMVGVVAAVMLLRALQARQDPFPGAVMQVMAHQTQALKATAAANRCSAHDSVPRLQSLRAVANDLEAAFPGLGDDSRFAGAASSLRANLDQALAAPPANCAEVTATLEKIGNDCRACHQDFR</sequence>
<dbReference type="GO" id="GO:0020037">
    <property type="term" value="F:heme binding"/>
    <property type="evidence" value="ECO:0007669"/>
    <property type="project" value="InterPro"/>
</dbReference>
<evidence type="ECO:0000313" key="3">
    <source>
        <dbReference type="Proteomes" id="UP000008632"/>
    </source>
</evidence>
<dbReference type="RefSeq" id="WP_013535420.1">
    <property type="nucleotide sequence ID" value="NC_014924.1"/>
</dbReference>
<dbReference type="GO" id="GO:0005506">
    <property type="term" value="F:iron ion binding"/>
    <property type="evidence" value="ECO:0007669"/>
    <property type="project" value="InterPro"/>
</dbReference>
<dbReference type="OrthoDB" id="5984407at2"/>
<dbReference type="GO" id="GO:0009055">
    <property type="term" value="F:electron transfer activity"/>
    <property type="evidence" value="ECO:0007669"/>
    <property type="project" value="InterPro"/>
</dbReference>
<name>E6WTU3_PSEUU</name>
<keyword evidence="1" id="KW-0812">Transmembrane</keyword>
<protein>
    <recommendedName>
        <fullName evidence="4">Cytochrome C</fullName>
    </recommendedName>
</protein>
<feature type="transmembrane region" description="Helical" evidence="1">
    <location>
        <begin position="15"/>
        <end position="34"/>
    </location>
</feature>
<keyword evidence="3" id="KW-1185">Reference proteome</keyword>
<dbReference type="KEGG" id="psu:Psesu_1750"/>
<dbReference type="HOGENOM" id="CLU_151367_1_0_6"/>
<dbReference type="GO" id="GO:0022900">
    <property type="term" value="P:electron transport chain"/>
    <property type="evidence" value="ECO:0007669"/>
    <property type="project" value="InterPro"/>
</dbReference>